<comment type="caution">
    <text evidence="2">The sequence shown here is derived from an EMBL/GenBank/DDBJ whole genome shotgun (WGS) entry which is preliminary data.</text>
</comment>
<name>A0AAD8YD87_9STRA</name>
<feature type="region of interest" description="Disordered" evidence="1">
    <location>
        <begin position="283"/>
        <end position="327"/>
    </location>
</feature>
<feature type="region of interest" description="Disordered" evidence="1">
    <location>
        <begin position="342"/>
        <end position="362"/>
    </location>
</feature>
<protein>
    <recommendedName>
        <fullName evidence="4">PIH1 N-terminal domain-containing protein</fullName>
    </recommendedName>
</protein>
<evidence type="ECO:0000313" key="3">
    <source>
        <dbReference type="Proteomes" id="UP001224775"/>
    </source>
</evidence>
<organism evidence="2 3">
    <name type="scientific">Skeletonema marinoi</name>
    <dbReference type="NCBI Taxonomy" id="267567"/>
    <lineage>
        <taxon>Eukaryota</taxon>
        <taxon>Sar</taxon>
        <taxon>Stramenopiles</taxon>
        <taxon>Ochrophyta</taxon>
        <taxon>Bacillariophyta</taxon>
        <taxon>Coscinodiscophyceae</taxon>
        <taxon>Thalassiosirophycidae</taxon>
        <taxon>Thalassiosirales</taxon>
        <taxon>Skeletonemataceae</taxon>
        <taxon>Skeletonema</taxon>
        <taxon>Skeletonema marinoi-dohrnii complex</taxon>
    </lineage>
</organism>
<evidence type="ECO:0008006" key="4">
    <source>
        <dbReference type="Google" id="ProtNLM"/>
    </source>
</evidence>
<dbReference type="Proteomes" id="UP001224775">
    <property type="component" value="Unassembled WGS sequence"/>
</dbReference>
<feature type="compositionally biased region" description="Basic and acidic residues" evidence="1">
    <location>
        <begin position="286"/>
        <end position="297"/>
    </location>
</feature>
<dbReference type="EMBL" id="JATAAI010000008">
    <property type="protein sequence ID" value="KAK1744032.1"/>
    <property type="molecule type" value="Genomic_DNA"/>
</dbReference>
<reference evidence="2" key="1">
    <citation type="submission" date="2023-06" db="EMBL/GenBank/DDBJ databases">
        <title>Survivors Of The Sea: Transcriptome response of Skeletonema marinoi to long-term dormancy.</title>
        <authorList>
            <person name="Pinder M.I.M."/>
            <person name="Kourtchenko O."/>
            <person name="Robertson E.K."/>
            <person name="Larsson T."/>
            <person name="Maumus F."/>
            <person name="Osuna-Cruz C.M."/>
            <person name="Vancaester E."/>
            <person name="Stenow R."/>
            <person name="Vandepoele K."/>
            <person name="Ploug H."/>
            <person name="Bruchert V."/>
            <person name="Godhe A."/>
            <person name="Topel M."/>
        </authorList>
    </citation>
    <scope>NUCLEOTIDE SEQUENCE</scope>
    <source>
        <strain evidence="2">R05AC</strain>
    </source>
</reference>
<accession>A0AAD8YD87</accession>
<gene>
    <name evidence="2" type="ORF">QTG54_005629</name>
</gene>
<keyword evidence="3" id="KW-1185">Reference proteome</keyword>
<feature type="compositionally biased region" description="Acidic residues" evidence="1">
    <location>
        <begin position="306"/>
        <end position="318"/>
    </location>
</feature>
<proteinExistence type="predicted"/>
<sequence length="411" mass="46301">MRVDPSHFHFVCDLIIQCAERKFQHTRFGGRALERSFKLPKMKYAAYVDERTNLSILPKAVEELRGSLEGSIPDVVPPRPVVAKQRVKGSGGKATIIEEIECTEADSKDPPPQLSQVRIELFVTTQQNKEIVPLFDFLRETADMDASLNEQPLRTLREMIKSPQLKPCEEDNLSMSQLLKIPLPLKNCKAKAIVAKCSFQSGLSQSDLPAIKVSAFLLTMSKTEMNSATECVLPFAVDTHQISARYETKSGIFELRMPILQSALDFEQRADPGTRQWEIQNAFRMKSSDDKPKKACDDDSSGSPYLEDDSGNNDDSNEDKDILPEDAFHSRDIMSRHLLQKQEEMQKAQQQKSVRGREGADTEYIHVDDFKPGGKHYGKKEPCDPMLQQAVEVLKQHVPCQNSGKFAFGLV</sequence>
<evidence type="ECO:0000256" key="1">
    <source>
        <dbReference type="SAM" id="MobiDB-lite"/>
    </source>
</evidence>
<evidence type="ECO:0000313" key="2">
    <source>
        <dbReference type="EMBL" id="KAK1744032.1"/>
    </source>
</evidence>
<dbReference type="AlphaFoldDB" id="A0AAD8YD87"/>